<feature type="region of interest" description="Disordered" evidence="1">
    <location>
        <begin position="293"/>
        <end position="323"/>
    </location>
</feature>
<organism evidence="2 3">
    <name type="scientific">Caulochytrium protostelioides</name>
    <dbReference type="NCBI Taxonomy" id="1555241"/>
    <lineage>
        <taxon>Eukaryota</taxon>
        <taxon>Fungi</taxon>
        <taxon>Fungi incertae sedis</taxon>
        <taxon>Chytridiomycota</taxon>
        <taxon>Chytridiomycota incertae sedis</taxon>
        <taxon>Chytridiomycetes</taxon>
        <taxon>Caulochytriales</taxon>
        <taxon>Caulochytriaceae</taxon>
        <taxon>Caulochytrium</taxon>
    </lineage>
</organism>
<sequence length="788" mass="84108">MSMERRRSSHMHDVGRLDLAPDQTAEYASRTSLAASNLSAHADDAGPFSTEPWPQSFASLPDSGSSGQPRAPRLPDPGGAEDPAARAAPRRSLPWPCDETPSPFRQGTPPRPLSSSSPPPRGPAAFEQDDPSWRPWTYATGSSSRSVAVSVLSGHSAASDAHTAAAPIPASRHRLYLDDLADATPRTRPHRARTAGDATAVPSLPATTGATPSLASLASLPSLASRDPSIAAFQEHLSHSHMTHHAPASLRLSVMSEQAALALQKDMTQISRDLRKQKDALAARERALAQREAALDREQVRHQQEVADRAARSASTQRTRQADAAAMAQLQQSLQAAEQDAKHHANSLASSIKANQALKAKLAAREADAAALAEQHVALTNDVRAWKTRAQRDKTALAAANAAADQLRQQLAEAEARCATLQAQQDASAAAAAAQRSVASLPSLETMWMTPLVEYLLGMHQLALGPVPRPGNIAGSFGDSSSSVLDAPLRSHQWVYAERVVGVLAATLAHTRAAPRQLATVAAPTTWINFALYWINAGVPNADRLAAECRAYLLPPRGDQPAAPEPSPSPSRGSRPSRGHRREDSAAALGFDADHVDRLARTLDARAVVGLAAAGTVGLSDPDALSALIRVVRRYTDDHPELSGWMVRQGVIAVLAPTLTRHARTHDRVGEEVADLLLAYARNAQSREFLSACHHSAVTTAFLAALSCDAASLVARVLQVLRHLCQWEPDFLVDHPPLLHHVRLLRERHHPPPDPPRGPSARRADGDDSDVRGQLEPLAAFLGAGNPV</sequence>
<gene>
    <name evidence="2" type="ORF">CXG81DRAFT_24610</name>
</gene>
<feature type="compositionally biased region" description="Basic and acidic residues" evidence="1">
    <location>
        <begin position="1"/>
        <end position="16"/>
    </location>
</feature>
<feature type="compositionally biased region" description="Low complexity" evidence="1">
    <location>
        <begin position="76"/>
        <end position="91"/>
    </location>
</feature>
<feature type="compositionally biased region" description="Polar residues" evidence="1">
    <location>
        <begin position="29"/>
        <end position="39"/>
    </location>
</feature>
<feature type="region of interest" description="Disordered" evidence="1">
    <location>
        <begin position="1"/>
        <end position="140"/>
    </location>
</feature>
<feature type="region of interest" description="Disordered" evidence="1">
    <location>
        <begin position="556"/>
        <end position="584"/>
    </location>
</feature>
<proteinExistence type="predicted"/>
<feature type="compositionally biased region" description="Basic and acidic residues" evidence="1">
    <location>
        <begin position="293"/>
        <end position="311"/>
    </location>
</feature>
<dbReference type="Proteomes" id="UP000274922">
    <property type="component" value="Unassembled WGS sequence"/>
</dbReference>
<keyword evidence="3" id="KW-1185">Reference proteome</keyword>
<evidence type="ECO:0000313" key="2">
    <source>
        <dbReference type="EMBL" id="RKP02730.1"/>
    </source>
</evidence>
<protein>
    <submittedName>
        <fullName evidence="2">Uncharacterized protein</fullName>
    </submittedName>
</protein>
<dbReference type="EMBL" id="ML014136">
    <property type="protein sequence ID" value="RKP02730.1"/>
    <property type="molecule type" value="Genomic_DNA"/>
</dbReference>
<name>A0A4P9XC46_9FUNG</name>
<feature type="region of interest" description="Disordered" evidence="1">
    <location>
        <begin position="747"/>
        <end position="771"/>
    </location>
</feature>
<reference evidence="3" key="1">
    <citation type="journal article" date="2018" name="Nat. Microbiol.">
        <title>Leveraging single-cell genomics to expand the fungal tree of life.</title>
        <authorList>
            <person name="Ahrendt S.R."/>
            <person name="Quandt C.A."/>
            <person name="Ciobanu D."/>
            <person name="Clum A."/>
            <person name="Salamov A."/>
            <person name="Andreopoulos B."/>
            <person name="Cheng J.F."/>
            <person name="Woyke T."/>
            <person name="Pelin A."/>
            <person name="Henrissat B."/>
            <person name="Reynolds N.K."/>
            <person name="Benny G.L."/>
            <person name="Smith M.E."/>
            <person name="James T.Y."/>
            <person name="Grigoriev I.V."/>
        </authorList>
    </citation>
    <scope>NUCLEOTIDE SEQUENCE [LARGE SCALE GENOMIC DNA]</scope>
    <source>
        <strain evidence="3">ATCC 52028</strain>
    </source>
</reference>
<evidence type="ECO:0000313" key="3">
    <source>
        <dbReference type="Proteomes" id="UP000274922"/>
    </source>
</evidence>
<feature type="compositionally biased region" description="Low complexity" evidence="1">
    <location>
        <begin position="312"/>
        <end position="323"/>
    </location>
</feature>
<feature type="region of interest" description="Disordered" evidence="1">
    <location>
        <begin position="186"/>
        <end position="207"/>
    </location>
</feature>
<feature type="compositionally biased region" description="Basic and acidic residues" evidence="1">
    <location>
        <begin position="762"/>
        <end position="771"/>
    </location>
</feature>
<feature type="compositionally biased region" description="Polar residues" evidence="1">
    <location>
        <begin position="52"/>
        <end position="68"/>
    </location>
</feature>
<dbReference type="AlphaFoldDB" id="A0A4P9XC46"/>
<accession>A0A4P9XC46</accession>
<evidence type="ECO:0000256" key="1">
    <source>
        <dbReference type="SAM" id="MobiDB-lite"/>
    </source>
</evidence>
<feature type="compositionally biased region" description="Pro residues" evidence="1">
    <location>
        <begin position="109"/>
        <end position="122"/>
    </location>
</feature>